<dbReference type="Gene3D" id="3.20.20.70">
    <property type="entry name" value="Aldolase class I"/>
    <property type="match status" value="1"/>
</dbReference>
<reference evidence="1 2" key="1">
    <citation type="journal article" date="2013" name="PLoS ONE">
        <title>Cultivation and Complete Genome Sequencing of Gloeobacter kilaueensis sp. nov., from a Lava Cave in Kilauea Caldera, Hawai'i.</title>
        <authorList>
            <person name="Saw J.H."/>
            <person name="Schatz M."/>
            <person name="Brown M.V."/>
            <person name="Kunkel D.D."/>
            <person name="Foster J.S."/>
            <person name="Shick H."/>
            <person name="Christensen S."/>
            <person name="Hou S."/>
            <person name="Wan X."/>
            <person name="Donachie S.P."/>
        </authorList>
    </citation>
    <scope>NUCLEOTIDE SEQUENCE [LARGE SCALE GENOMIC DNA]</scope>
    <source>
        <strain evidence="2">JS</strain>
    </source>
</reference>
<keyword evidence="2" id="KW-1185">Reference proteome</keyword>
<evidence type="ECO:0000313" key="2">
    <source>
        <dbReference type="Proteomes" id="UP000017396"/>
    </source>
</evidence>
<accession>U5QCE8</accession>
<name>U5QCE8_GLOK1</name>
<dbReference type="HOGENOM" id="CLU_031010_0_0_3"/>
<dbReference type="EMBL" id="CP003587">
    <property type="protein sequence ID" value="AGY56592.1"/>
    <property type="molecule type" value="Genomic_DNA"/>
</dbReference>
<dbReference type="AlphaFoldDB" id="U5QCE8"/>
<dbReference type="Pfam" id="PF04481">
    <property type="entry name" value="DUF561"/>
    <property type="match status" value="1"/>
</dbReference>
<dbReference type="InterPro" id="IPR013785">
    <property type="entry name" value="Aldolase_TIM"/>
</dbReference>
<evidence type="ECO:0000313" key="1">
    <source>
        <dbReference type="EMBL" id="AGY56592.1"/>
    </source>
</evidence>
<dbReference type="eggNOG" id="COG2070">
    <property type="taxonomic scope" value="Bacteria"/>
</dbReference>
<dbReference type="STRING" id="1183438.GKIL_0345"/>
<dbReference type="PATRIC" id="fig|1183438.3.peg.348"/>
<dbReference type="KEGG" id="glj:GKIL_0345"/>
<dbReference type="Proteomes" id="UP000017396">
    <property type="component" value="Chromosome"/>
</dbReference>
<organism evidence="1 2">
    <name type="scientific">Gloeobacter kilaueensis (strain ATCC BAA-2537 / CCAP 1431/1 / ULC 316 / JS1)</name>
    <dbReference type="NCBI Taxonomy" id="1183438"/>
    <lineage>
        <taxon>Bacteria</taxon>
        <taxon>Bacillati</taxon>
        <taxon>Cyanobacteriota</taxon>
        <taxon>Cyanophyceae</taxon>
        <taxon>Gloeobacterales</taxon>
        <taxon>Gloeobacteraceae</taxon>
        <taxon>Gloeobacter</taxon>
    </lineage>
</organism>
<dbReference type="InterPro" id="IPR007570">
    <property type="entry name" value="Uncharacterised_Ycf23"/>
</dbReference>
<gene>
    <name evidence="1" type="ORF">GKIL_0345</name>
</gene>
<dbReference type="OrthoDB" id="9785985at2"/>
<dbReference type="PANTHER" id="PTHR36895">
    <property type="match status" value="1"/>
</dbReference>
<dbReference type="PANTHER" id="PTHR36895:SF1">
    <property type="entry name" value="YCF23 PROTEIN"/>
    <property type="match status" value="1"/>
</dbReference>
<protein>
    <submittedName>
        <fullName evidence="1">Thiamine monophosphate synthase</fullName>
    </submittedName>
</protein>
<sequence>MVAILQQAFAARRAVKIIAGLDNFDSGRVVQIVRAAEQGGATFVDIACDAELIRLVRRTTELPVCVSAIEPEDLLMAVRSGADCVEIGNFDSFYAKGIRFEARQVIDLTRRSRDLLGPNVLLSVTVPHTLNLDEQVNLAVQLEALGASLIQTEGGTASRPTHPGTLGLIEKAAPTLAAAYEIARAVSIPVLCASGLSAVTVPMALASGAAGVGIGTAVNRLGDEVAMIAQVRSIVEAVAAAHRLVRL</sequence>
<proteinExistence type="predicted"/>
<dbReference type="SUPFAM" id="SSF51569">
    <property type="entry name" value="Aldolase"/>
    <property type="match status" value="1"/>
</dbReference>
<dbReference type="RefSeq" id="WP_023171608.1">
    <property type="nucleotide sequence ID" value="NC_022600.1"/>
</dbReference>